<reference evidence="2" key="2">
    <citation type="submission" date="2015-01" db="EMBL/GenBank/DDBJ databases">
        <title>Evolutionary Origins and Diversification of the Mycorrhizal Mutualists.</title>
        <authorList>
            <consortium name="DOE Joint Genome Institute"/>
            <consortium name="Mycorrhizal Genomics Consortium"/>
            <person name="Kohler A."/>
            <person name="Kuo A."/>
            <person name="Nagy L.G."/>
            <person name="Floudas D."/>
            <person name="Copeland A."/>
            <person name="Barry K.W."/>
            <person name="Cichocki N."/>
            <person name="Veneault-Fourrey C."/>
            <person name="LaButti K."/>
            <person name="Lindquist E.A."/>
            <person name="Lipzen A."/>
            <person name="Lundell T."/>
            <person name="Morin E."/>
            <person name="Murat C."/>
            <person name="Riley R."/>
            <person name="Ohm R."/>
            <person name="Sun H."/>
            <person name="Tunlid A."/>
            <person name="Henrissat B."/>
            <person name="Grigoriev I.V."/>
            <person name="Hibbett D.S."/>
            <person name="Martin F."/>
        </authorList>
    </citation>
    <scope>NUCLEOTIDE SEQUENCE [LARGE SCALE GENOMIC DNA]</scope>
    <source>
        <strain evidence="2">LaAM-08-1</strain>
    </source>
</reference>
<evidence type="ECO:0000313" key="1">
    <source>
        <dbReference type="EMBL" id="KIK07566.1"/>
    </source>
</evidence>
<sequence>MKVAFCLGEQVTHFRNRGFCRKHCSPGPLRRSGIERKRDRLSDLGVGFFPTACSRTSISQYARSFSLNL</sequence>
<evidence type="ECO:0000313" key="2">
    <source>
        <dbReference type="Proteomes" id="UP000054477"/>
    </source>
</evidence>
<dbReference type="EMBL" id="KN838546">
    <property type="protein sequence ID" value="KIK07566.1"/>
    <property type="molecule type" value="Genomic_DNA"/>
</dbReference>
<keyword evidence="2" id="KW-1185">Reference proteome</keyword>
<accession>A0A0C9XRE3</accession>
<dbReference type="AlphaFoldDB" id="A0A0C9XRE3"/>
<organism evidence="1 2">
    <name type="scientific">Laccaria amethystina LaAM-08-1</name>
    <dbReference type="NCBI Taxonomy" id="1095629"/>
    <lineage>
        <taxon>Eukaryota</taxon>
        <taxon>Fungi</taxon>
        <taxon>Dikarya</taxon>
        <taxon>Basidiomycota</taxon>
        <taxon>Agaricomycotina</taxon>
        <taxon>Agaricomycetes</taxon>
        <taxon>Agaricomycetidae</taxon>
        <taxon>Agaricales</taxon>
        <taxon>Agaricineae</taxon>
        <taxon>Hydnangiaceae</taxon>
        <taxon>Laccaria</taxon>
    </lineage>
</organism>
<proteinExistence type="predicted"/>
<dbReference type="HOGENOM" id="CLU_2776282_0_0_1"/>
<dbReference type="Proteomes" id="UP000054477">
    <property type="component" value="Unassembled WGS sequence"/>
</dbReference>
<name>A0A0C9XRE3_9AGAR</name>
<protein>
    <submittedName>
        <fullName evidence="1">Uncharacterized protein</fullName>
    </submittedName>
</protein>
<reference evidence="1 2" key="1">
    <citation type="submission" date="2014-04" db="EMBL/GenBank/DDBJ databases">
        <authorList>
            <consortium name="DOE Joint Genome Institute"/>
            <person name="Kuo A."/>
            <person name="Kohler A."/>
            <person name="Nagy L.G."/>
            <person name="Floudas D."/>
            <person name="Copeland A."/>
            <person name="Barry K.W."/>
            <person name="Cichocki N."/>
            <person name="Veneault-Fourrey C."/>
            <person name="LaButti K."/>
            <person name="Lindquist E.A."/>
            <person name="Lipzen A."/>
            <person name="Lundell T."/>
            <person name="Morin E."/>
            <person name="Murat C."/>
            <person name="Sun H."/>
            <person name="Tunlid A."/>
            <person name="Henrissat B."/>
            <person name="Grigoriev I.V."/>
            <person name="Hibbett D.S."/>
            <person name="Martin F."/>
            <person name="Nordberg H.P."/>
            <person name="Cantor M.N."/>
            <person name="Hua S.X."/>
        </authorList>
    </citation>
    <scope>NUCLEOTIDE SEQUENCE [LARGE SCALE GENOMIC DNA]</scope>
    <source>
        <strain evidence="1 2">LaAM-08-1</strain>
    </source>
</reference>
<gene>
    <name evidence="1" type="ORF">K443DRAFT_673157</name>
</gene>